<protein>
    <recommendedName>
        <fullName evidence="3">DUF1488 domain-containing protein</fullName>
    </recommendedName>
</protein>
<organism evidence="1 2">
    <name type="scientific">Devosia oryziradicis</name>
    <dbReference type="NCBI Taxonomy" id="2801335"/>
    <lineage>
        <taxon>Bacteria</taxon>
        <taxon>Pseudomonadati</taxon>
        <taxon>Pseudomonadota</taxon>
        <taxon>Alphaproteobacteria</taxon>
        <taxon>Hyphomicrobiales</taxon>
        <taxon>Devosiaceae</taxon>
        <taxon>Devosia</taxon>
    </lineage>
</organism>
<evidence type="ECO:0008006" key="3">
    <source>
        <dbReference type="Google" id="ProtNLM"/>
    </source>
</evidence>
<dbReference type="Proteomes" id="UP000595460">
    <property type="component" value="Chromosome"/>
</dbReference>
<evidence type="ECO:0000313" key="1">
    <source>
        <dbReference type="EMBL" id="QQR34616.1"/>
    </source>
</evidence>
<accession>A0ABX7BXR6</accession>
<proteinExistence type="predicted"/>
<name>A0ABX7BXR6_9HYPH</name>
<sequence length="68" mass="7579">MEFEVTAYSYDAAAQRFHFTASGHRNGMRFTVASHIRCLKDPVTPQNAHLVALVALTEIFKRPSASGR</sequence>
<gene>
    <name evidence="1" type="ORF">JI749_09455</name>
</gene>
<evidence type="ECO:0000313" key="2">
    <source>
        <dbReference type="Proteomes" id="UP000595460"/>
    </source>
</evidence>
<dbReference type="EMBL" id="CP068047">
    <property type="protein sequence ID" value="QQR34616.1"/>
    <property type="molecule type" value="Genomic_DNA"/>
</dbReference>
<dbReference type="RefSeq" id="WP_201652590.1">
    <property type="nucleotide sequence ID" value="NZ_CP068047.1"/>
</dbReference>
<reference evidence="1 2" key="1">
    <citation type="submission" date="2021-01" db="EMBL/GenBank/DDBJ databases">
        <title>Genome seq and assembly of Devosia sp. G19.</title>
        <authorList>
            <person name="Chhetri G."/>
        </authorList>
    </citation>
    <scope>NUCLEOTIDE SEQUENCE [LARGE SCALE GENOMIC DNA]</scope>
    <source>
        <strain evidence="1 2">G19</strain>
    </source>
</reference>
<keyword evidence="2" id="KW-1185">Reference proteome</keyword>